<protein>
    <submittedName>
        <fullName evidence="1">Uncharacterized protein</fullName>
    </submittedName>
</protein>
<proteinExistence type="predicted"/>
<name>A0ACC0W9D0_9STRA</name>
<keyword evidence="2" id="KW-1185">Reference proteome</keyword>
<reference evidence="1 2" key="1">
    <citation type="journal article" date="2022" name="bioRxiv">
        <title>The genome of the oomycete Peronosclerospora sorghi, a cosmopolitan pathogen of maize and sorghum, is inflated with dispersed pseudogenes.</title>
        <authorList>
            <person name="Fletcher K."/>
            <person name="Martin F."/>
            <person name="Isakeit T."/>
            <person name="Cavanaugh K."/>
            <person name="Magill C."/>
            <person name="Michelmore R."/>
        </authorList>
    </citation>
    <scope>NUCLEOTIDE SEQUENCE [LARGE SCALE GENOMIC DNA]</scope>
    <source>
        <strain evidence="1">P6</strain>
    </source>
</reference>
<dbReference type="EMBL" id="CM047582">
    <property type="protein sequence ID" value="KAI9914689.1"/>
    <property type="molecule type" value="Genomic_DNA"/>
</dbReference>
<comment type="caution">
    <text evidence="1">The sequence shown here is derived from an EMBL/GenBank/DDBJ whole genome shotgun (WGS) entry which is preliminary data.</text>
</comment>
<evidence type="ECO:0000313" key="1">
    <source>
        <dbReference type="EMBL" id="KAI9914689.1"/>
    </source>
</evidence>
<gene>
    <name evidence="1" type="ORF">PsorP6_007664</name>
</gene>
<dbReference type="Proteomes" id="UP001163321">
    <property type="component" value="Chromosome 3"/>
</dbReference>
<evidence type="ECO:0000313" key="2">
    <source>
        <dbReference type="Proteomes" id="UP001163321"/>
    </source>
</evidence>
<accession>A0ACC0W9D0</accession>
<organism evidence="1 2">
    <name type="scientific">Peronosclerospora sorghi</name>
    <dbReference type="NCBI Taxonomy" id="230839"/>
    <lineage>
        <taxon>Eukaryota</taxon>
        <taxon>Sar</taxon>
        <taxon>Stramenopiles</taxon>
        <taxon>Oomycota</taxon>
        <taxon>Peronosporomycetes</taxon>
        <taxon>Peronosporales</taxon>
        <taxon>Peronosporaceae</taxon>
        <taxon>Peronosclerospora</taxon>
    </lineage>
</organism>
<sequence>MIQTSAVVFSLGARAVESERTALATSRGDTRANRLAVIGTTTIAHEIHFTFIAALSWVSTNLSLMACCFQ</sequence>